<protein>
    <recommendedName>
        <fullName evidence="1">DUF4817 domain-containing protein</fullName>
    </recommendedName>
</protein>
<evidence type="ECO:0000313" key="3">
    <source>
        <dbReference type="Proteomes" id="UP000299102"/>
    </source>
</evidence>
<dbReference type="EMBL" id="BGZK01003193">
    <property type="protein sequence ID" value="GBO98544.1"/>
    <property type="molecule type" value="Genomic_DNA"/>
</dbReference>
<name>A0A4C1S8G7_EUMVA</name>
<proteinExistence type="predicted"/>
<organism evidence="2 3">
    <name type="scientific">Eumeta variegata</name>
    <name type="common">Bagworm moth</name>
    <name type="synonym">Eumeta japonica</name>
    <dbReference type="NCBI Taxonomy" id="151549"/>
    <lineage>
        <taxon>Eukaryota</taxon>
        <taxon>Metazoa</taxon>
        <taxon>Ecdysozoa</taxon>
        <taxon>Arthropoda</taxon>
        <taxon>Hexapoda</taxon>
        <taxon>Insecta</taxon>
        <taxon>Pterygota</taxon>
        <taxon>Neoptera</taxon>
        <taxon>Endopterygota</taxon>
        <taxon>Lepidoptera</taxon>
        <taxon>Glossata</taxon>
        <taxon>Ditrysia</taxon>
        <taxon>Tineoidea</taxon>
        <taxon>Psychidae</taxon>
        <taxon>Oiketicinae</taxon>
        <taxon>Eumeta</taxon>
    </lineage>
</organism>
<dbReference type="Pfam" id="PF16087">
    <property type="entry name" value="DUF4817"/>
    <property type="match status" value="1"/>
</dbReference>
<gene>
    <name evidence="2" type="ORF">EVAR_1042_1</name>
</gene>
<sequence>MPLPYTPFKYANVHFIYGKCQCNANAASKLYRERYPNAQRYPVYRVFINVHQAISEGCLPSNGSNAGIPRLGRDEQVLADIQNDALPRYALLKQLQEYQKVQHIKFLNVTSFTHITIGVCRLYYRGTIQNGSHFALRCYKSTGKIPNF</sequence>
<accession>A0A4C1S8G7</accession>
<evidence type="ECO:0000313" key="2">
    <source>
        <dbReference type="EMBL" id="GBO98544.1"/>
    </source>
</evidence>
<reference evidence="2 3" key="1">
    <citation type="journal article" date="2019" name="Commun. Biol.">
        <title>The bagworm genome reveals a unique fibroin gene that provides high tensile strength.</title>
        <authorList>
            <person name="Kono N."/>
            <person name="Nakamura H."/>
            <person name="Ohtoshi R."/>
            <person name="Tomita M."/>
            <person name="Numata K."/>
            <person name="Arakawa K."/>
        </authorList>
    </citation>
    <scope>NUCLEOTIDE SEQUENCE [LARGE SCALE GENOMIC DNA]</scope>
</reference>
<dbReference type="InterPro" id="IPR032135">
    <property type="entry name" value="DUF4817"/>
</dbReference>
<dbReference type="Proteomes" id="UP000299102">
    <property type="component" value="Unassembled WGS sequence"/>
</dbReference>
<feature type="domain" description="DUF4817" evidence="1">
    <location>
        <begin position="16"/>
        <end position="39"/>
    </location>
</feature>
<keyword evidence="3" id="KW-1185">Reference proteome</keyword>
<dbReference type="OrthoDB" id="7902892at2759"/>
<dbReference type="AlphaFoldDB" id="A0A4C1S8G7"/>
<comment type="caution">
    <text evidence="2">The sequence shown here is derived from an EMBL/GenBank/DDBJ whole genome shotgun (WGS) entry which is preliminary data.</text>
</comment>
<evidence type="ECO:0000259" key="1">
    <source>
        <dbReference type="Pfam" id="PF16087"/>
    </source>
</evidence>